<feature type="region of interest" description="Disordered" evidence="1">
    <location>
        <begin position="236"/>
        <end position="271"/>
    </location>
</feature>
<dbReference type="EMBL" id="AJVK01066128">
    <property type="status" value="NOT_ANNOTATED_CDS"/>
    <property type="molecule type" value="Genomic_DNA"/>
</dbReference>
<keyword evidence="3" id="KW-1185">Reference proteome</keyword>
<protein>
    <submittedName>
        <fullName evidence="2">Uncharacterized protein</fullName>
    </submittedName>
</protein>
<dbReference type="EnsemblMetazoa" id="PPAI008605-RA">
    <property type="protein sequence ID" value="PPAI008605-PA"/>
    <property type="gene ID" value="PPAI008605"/>
</dbReference>
<dbReference type="VEuPathDB" id="VectorBase:PPAI008605"/>
<accession>A0A1B0DK31</accession>
<name>A0A1B0DK31_PHLPP</name>
<organism evidence="2 3">
    <name type="scientific">Phlebotomus papatasi</name>
    <name type="common">Sandfly</name>
    <dbReference type="NCBI Taxonomy" id="29031"/>
    <lineage>
        <taxon>Eukaryota</taxon>
        <taxon>Metazoa</taxon>
        <taxon>Ecdysozoa</taxon>
        <taxon>Arthropoda</taxon>
        <taxon>Hexapoda</taxon>
        <taxon>Insecta</taxon>
        <taxon>Pterygota</taxon>
        <taxon>Neoptera</taxon>
        <taxon>Endopterygota</taxon>
        <taxon>Diptera</taxon>
        <taxon>Nematocera</taxon>
        <taxon>Psychodoidea</taxon>
        <taxon>Psychodidae</taxon>
        <taxon>Phlebotomus</taxon>
        <taxon>Phlebotomus</taxon>
    </lineage>
</organism>
<feature type="compositionally biased region" description="Basic and acidic residues" evidence="1">
    <location>
        <begin position="7"/>
        <end position="16"/>
    </location>
</feature>
<proteinExistence type="predicted"/>
<dbReference type="VEuPathDB" id="VectorBase:PPAPM1_007508"/>
<reference evidence="2" key="1">
    <citation type="submission" date="2022-08" db="UniProtKB">
        <authorList>
            <consortium name="EnsemblMetazoa"/>
        </authorList>
    </citation>
    <scope>IDENTIFICATION</scope>
    <source>
        <strain evidence="2">Israel</strain>
    </source>
</reference>
<evidence type="ECO:0000256" key="1">
    <source>
        <dbReference type="SAM" id="MobiDB-lite"/>
    </source>
</evidence>
<feature type="region of interest" description="Disordered" evidence="1">
    <location>
        <begin position="1"/>
        <end position="36"/>
    </location>
</feature>
<dbReference type="Proteomes" id="UP000092462">
    <property type="component" value="Unassembled WGS sequence"/>
</dbReference>
<sequence>MKAHKLFAKEKSKTEDTIGLDTLSEESSSKPSSVKTVIESGTMDNISETQTDVGSIPPSGAAIVAGKSVSQEPIGIPQVRSDVVEEVRDVLTMPVGDSNVVGLPNPPGDPDIDADMEDRRVGFTINQESEDDGHFPNDPEDLMKRPLKLHRRDTPHHLKNKRVQHGMNDKAANLIIANALKMKENVLQEPVIQHRIEHVVQEEPDDSKAEEEDFQKLLEGTTASQQDDIRLGVERTAAATASQQDDLRRKEHHQLNTFQIPEDFSKRTAVD</sequence>
<evidence type="ECO:0000313" key="3">
    <source>
        <dbReference type="Proteomes" id="UP000092462"/>
    </source>
</evidence>
<dbReference type="AlphaFoldDB" id="A0A1B0DK31"/>
<evidence type="ECO:0000313" key="2">
    <source>
        <dbReference type="EnsemblMetazoa" id="PPAI008605-PA"/>
    </source>
</evidence>